<keyword evidence="5" id="KW-0067">ATP-binding</keyword>
<dbReference type="Gene3D" id="3.40.50.300">
    <property type="entry name" value="P-loop containing nucleotide triphosphate hydrolases"/>
    <property type="match status" value="1"/>
</dbReference>
<dbReference type="InterPro" id="IPR003593">
    <property type="entry name" value="AAA+_ATPase"/>
</dbReference>
<keyword evidence="6" id="KW-1133">Transmembrane helix</keyword>
<reference evidence="9" key="1">
    <citation type="journal article" date="2014" name="Front. Microbiol.">
        <title>High frequency of phylogenetically diverse reductive dehalogenase-homologous genes in deep subseafloor sedimentary metagenomes.</title>
        <authorList>
            <person name="Kawai M."/>
            <person name="Futagami T."/>
            <person name="Toyoda A."/>
            <person name="Takaki Y."/>
            <person name="Nishi S."/>
            <person name="Hori S."/>
            <person name="Arai W."/>
            <person name="Tsubouchi T."/>
            <person name="Morono Y."/>
            <person name="Uchiyama I."/>
            <person name="Ito T."/>
            <person name="Fujiyama A."/>
            <person name="Inagaki F."/>
            <person name="Takami H."/>
        </authorList>
    </citation>
    <scope>NUCLEOTIDE SEQUENCE</scope>
    <source>
        <strain evidence="9">Expedition CK06-06</strain>
    </source>
</reference>
<keyword evidence="7" id="KW-0472">Membrane</keyword>
<dbReference type="GO" id="GO:0005524">
    <property type="term" value="F:ATP binding"/>
    <property type="evidence" value="ECO:0007669"/>
    <property type="project" value="UniProtKB-KW"/>
</dbReference>
<feature type="non-terminal residue" evidence="9">
    <location>
        <position position="287"/>
    </location>
</feature>
<feature type="non-terminal residue" evidence="9">
    <location>
        <position position="1"/>
    </location>
</feature>
<dbReference type="GO" id="GO:0015421">
    <property type="term" value="F:ABC-type oligopeptide transporter activity"/>
    <property type="evidence" value="ECO:0007669"/>
    <property type="project" value="TreeGrafter"/>
</dbReference>
<proteinExistence type="predicted"/>
<dbReference type="PROSITE" id="PS50893">
    <property type="entry name" value="ABC_TRANSPORTER_2"/>
    <property type="match status" value="1"/>
</dbReference>
<evidence type="ECO:0000259" key="8">
    <source>
        <dbReference type="PROSITE" id="PS50893"/>
    </source>
</evidence>
<dbReference type="EMBL" id="BARU01003615">
    <property type="protein sequence ID" value="GAH25572.1"/>
    <property type="molecule type" value="Genomic_DNA"/>
</dbReference>
<evidence type="ECO:0000256" key="1">
    <source>
        <dbReference type="ARBA" id="ARBA00004141"/>
    </source>
</evidence>
<protein>
    <recommendedName>
        <fullName evidence="8">ABC transporter domain-containing protein</fullName>
    </recommendedName>
</protein>
<dbReference type="GO" id="GO:0016887">
    <property type="term" value="F:ATP hydrolysis activity"/>
    <property type="evidence" value="ECO:0007669"/>
    <property type="project" value="InterPro"/>
</dbReference>
<evidence type="ECO:0000256" key="5">
    <source>
        <dbReference type="ARBA" id="ARBA00022840"/>
    </source>
</evidence>
<dbReference type="PANTHER" id="PTHR43394:SF1">
    <property type="entry name" value="ATP-BINDING CASSETTE SUB-FAMILY B MEMBER 10, MITOCHONDRIAL"/>
    <property type="match status" value="1"/>
</dbReference>
<dbReference type="PANTHER" id="PTHR43394">
    <property type="entry name" value="ATP-DEPENDENT PERMEASE MDL1, MITOCHONDRIAL"/>
    <property type="match status" value="1"/>
</dbReference>
<dbReference type="InterPro" id="IPR027417">
    <property type="entry name" value="P-loop_NTPase"/>
</dbReference>
<name>X1DZ64_9ZZZZ</name>
<keyword evidence="3" id="KW-0812">Transmembrane</keyword>
<evidence type="ECO:0000256" key="4">
    <source>
        <dbReference type="ARBA" id="ARBA00022741"/>
    </source>
</evidence>
<dbReference type="SUPFAM" id="SSF52540">
    <property type="entry name" value="P-loop containing nucleoside triphosphate hydrolases"/>
    <property type="match status" value="1"/>
</dbReference>
<evidence type="ECO:0000256" key="2">
    <source>
        <dbReference type="ARBA" id="ARBA00022448"/>
    </source>
</evidence>
<dbReference type="InterPro" id="IPR039421">
    <property type="entry name" value="Type_1_exporter"/>
</dbReference>
<sequence>EMMIKSLEKMLRSKSGFKQPTSGGMGGDSQGLMGGGAMQMSPQAILETLASISIPPEISNKIPKVVKDAIKEKKMLIKHQQSIGYVLKDFNLKVPPGATLAIAGETGAGKTTLVKLLARFYDVNSGKILVDGIDIREVNKEELRGLIGFVPQDAFLFTGTIKENLLYGIDNPTPEIESKMIEVSKFLGLHNFVETLNKKYDKKLKENGSNISIGQRQLIGFARALITDPKILILDEATSSVDPYTETLIQDALNKARKGRTTIIIAHRLSTIKNADQIIVLGSDKHG</sequence>
<dbReference type="GO" id="GO:0090374">
    <property type="term" value="P:oligopeptide export from mitochondrion"/>
    <property type="evidence" value="ECO:0007669"/>
    <property type="project" value="TreeGrafter"/>
</dbReference>
<dbReference type="AlphaFoldDB" id="X1DZ64"/>
<evidence type="ECO:0000313" key="9">
    <source>
        <dbReference type="EMBL" id="GAH25572.1"/>
    </source>
</evidence>
<evidence type="ECO:0000256" key="6">
    <source>
        <dbReference type="ARBA" id="ARBA00022989"/>
    </source>
</evidence>
<dbReference type="GO" id="GO:0005743">
    <property type="term" value="C:mitochondrial inner membrane"/>
    <property type="evidence" value="ECO:0007669"/>
    <property type="project" value="TreeGrafter"/>
</dbReference>
<dbReference type="InterPro" id="IPR003439">
    <property type="entry name" value="ABC_transporter-like_ATP-bd"/>
</dbReference>
<organism evidence="9">
    <name type="scientific">marine sediment metagenome</name>
    <dbReference type="NCBI Taxonomy" id="412755"/>
    <lineage>
        <taxon>unclassified sequences</taxon>
        <taxon>metagenomes</taxon>
        <taxon>ecological metagenomes</taxon>
    </lineage>
</organism>
<comment type="caution">
    <text evidence="9">The sequence shown here is derived from an EMBL/GenBank/DDBJ whole genome shotgun (WGS) entry which is preliminary data.</text>
</comment>
<evidence type="ECO:0000256" key="7">
    <source>
        <dbReference type="ARBA" id="ARBA00023136"/>
    </source>
</evidence>
<evidence type="ECO:0000256" key="3">
    <source>
        <dbReference type="ARBA" id="ARBA00022692"/>
    </source>
</evidence>
<keyword evidence="4" id="KW-0547">Nucleotide-binding</keyword>
<comment type="subcellular location">
    <subcellularLocation>
        <location evidence="1">Membrane</location>
        <topology evidence="1">Multi-pass membrane protein</topology>
    </subcellularLocation>
</comment>
<gene>
    <name evidence="9" type="ORF">S03H2_07726</name>
</gene>
<dbReference type="Pfam" id="PF00005">
    <property type="entry name" value="ABC_tran"/>
    <property type="match status" value="1"/>
</dbReference>
<feature type="domain" description="ABC transporter" evidence="8">
    <location>
        <begin position="70"/>
        <end position="287"/>
    </location>
</feature>
<keyword evidence="2" id="KW-0813">Transport</keyword>
<dbReference type="FunFam" id="3.40.50.300:FF:000604">
    <property type="entry name" value="ABC transporter B family member 28"/>
    <property type="match status" value="1"/>
</dbReference>
<dbReference type="SMART" id="SM00382">
    <property type="entry name" value="AAA"/>
    <property type="match status" value="1"/>
</dbReference>
<accession>X1DZ64</accession>